<dbReference type="Gene3D" id="2.40.50.140">
    <property type="entry name" value="Nucleic acid-binding proteins"/>
    <property type="match status" value="1"/>
</dbReference>
<dbReference type="SMART" id="SM00652">
    <property type="entry name" value="eIF1a"/>
    <property type="match status" value="1"/>
</dbReference>
<comment type="similarity">
    <text evidence="1">Belongs to the EIF1AD family.</text>
</comment>
<dbReference type="GO" id="GO:0005634">
    <property type="term" value="C:nucleus"/>
    <property type="evidence" value="ECO:0007669"/>
    <property type="project" value="TreeGrafter"/>
</dbReference>
<dbReference type="InParanoid" id="A0A5J5ERA3"/>
<dbReference type="AlphaFoldDB" id="A0A5J5ERA3"/>
<evidence type="ECO:0000256" key="3">
    <source>
        <dbReference type="SAM" id="MobiDB-lite"/>
    </source>
</evidence>
<keyword evidence="6" id="KW-1185">Reference proteome</keyword>
<dbReference type="PANTHER" id="PTHR21641:SF0">
    <property type="entry name" value="RNA-BINDING PROTEIN EIF1AD-RELATED"/>
    <property type="match status" value="1"/>
</dbReference>
<feature type="region of interest" description="Disordered" evidence="3">
    <location>
        <begin position="1"/>
        <end position="26"/>
    </location>
</feature>
<gene>
    <name evidence="5" type="ORF">FN846DRAFT_781169</name>
</gene>
<reference evidence="5 6" key="1">
    <citation type="submission" date="2019-09" db="EMBL/GenBank/DDBJ databases">
        <title>Draft genome of the ectomycorrhizal ascomycete Sphaerosporella brunnea.</title>
        <authorList>
            <consortium name="DOE Joint Genome Institute"/>
            <person name="Benucci G.M."/>
            <person name="Marozzi G."/>
            <person name="Antonielli L."/>
            <person name="Sanchez S."/>
            <person name="Marco P."/>
            <person name="Wang X."/>
            <person name="Falini L.B."/>
            <person name="Barry K."/>
            <person name="Haridas S."/>
            <person name="Lipzen A."/>
            <person name="Labutti K."/>
            <person name="Grigoriev I.V."/>
            <person name="Murat C."/>
            <person name="Martin F."/>
            <person name="Albertini E."/>
            <person name="Donnini D."/>
            <person name="Bonito G."/>
        </authorList>
    </citation>
    <scope>NUCLEOTIDE SEQUENCE [LARGE SCALE GENOMIC DNA]</scope>
    <source>
        <strain evidence="5 6">Sb_GMNB300</strain>
    </source>
</reference>
<dbReference type="PANTHER" id="PTHR21641">
    <property type="entry name" value="TRANSLATION INITIATION FACTOR-RELATED"/>
    <property type="match status" value="1"/>
</dbReference>
<feature type="compositionally biased region" description="Acidic residues" evidence="3">
    <location>
        <begin position="121"/>
        <end position="131"/>
    </location>
</feature>
<evidence type="ECO:0000256" key="1">
    <source>
        <dbReference type="ARBA" id="ARBA00007340"/>
    </source>
</evidence>
<dbReference type="Pfam" id="PF01176">
    <property type="entry name" value="eIF-1a"/>
    <property type="match status" value="1"/>
</dbReference>
<dbReference type="InterPro" id="IPR001253">
    <property type="entry name" value="TIF_eIF-1A"/>
</dbReference>
<dbReference type="Proteomes" id="UP000326924">
    <property type="component" value="Unassembled WGS sequence"/>
</dbReference>
<dbReference type="EMBL" id="VXIS01000144">
    <property type="protein sequence ID" value="KAA8901426.1"/>
    <property type="molecule type" value="Genomic_DNA"/>
</dbReference>
<dbReference type="SUPFAM" id="SSF50249">
    <property type="entry name" value="Nucleic acid-binding proteins"/>
    <property type="match status" value="1"/>
</dbReference>
<evidence type="ECO:0000256" key="2">
    <source>
        <dbReference type="ARBA" id="ARBA00022884"/>
    </source>
</evidence>
<proteinExistence type="inferred from homology"/>
<dbReference type="OrthoDB" id="1738325at2759"/>
<sequence length="147" mass="16243">MPPRKSSKRALSALDELTSVPPDSPLPPSQVIGRIAQAQGKNLFTCSLPSGESILAELAPIFRGTAWLRRGGYVLIDTTTFDARDNKIGGQVINVVRNEREWRKMDYWPAEFASKDLGPGDSEEEEEEEESTVGKLPPNSDDEEQIT</sequence>
<dbReference type="GO" id="GO:0003743">
    <property type="term" value="F:translation initiation factor activity"/>
    <property type="evidence" value="ECO:0007669"/>
    <property type="project" value="InterPro"/>
</dbReference>
<dbReference type="InterPro" id="IPR006196">
    <property type="entry name" value="RNA-binding_domain_S1_IF1"/>
</dbReference>
<dbReference type="InterPro" id="IPR039294">
    <property type="entry name" value="EIF1AD"/>
</dbReference>
<comment type="caution">
    <text evidence="5">The sequence shown here is derived from an EMBL/GenBank/DDBJ whole genome shotgun (WGS) entry which is preliminary data.</text>
</comment>
<accession>A0A5J5ERA3</accession>
<evidence type="ECO:0000259" key="4">
    <source>
        <dbReference type="Pfam" id="PF01176"/>
    </source>
</evidence>
<name>A0A5J5ERA3_9PEZI</name>
<dbReference type="InterPro" id="IPR012340">
    <property type="entry name" value="NA-bd_OB-fold"/>
</dbReference>
<evidence type="ECO:0000313" key="6">
    <source>
        <dbReference type="Proteomes" id="UP000326924"/>
    </source>
</evidence>
<feature type="region of interest" description="Disordered" evidence="3">
    <location>
        <begin position="112"/>
        <end position="147"/>
    </location>
</feature>
<feature type="domain" description="S1-like" evidence="4">
    <location>
        <begin position="30"/>
        <end position="94"/>
    </location>
</feature>
<keyword evidence="2" id="KW-0694">RNA-binding</keyword>
<evidence type="ECO:0000313" key="5">
    <source>
        <dbReference type="EMBL" id="KAA8901426.1"/>
    </source>
</evidence>
<dbReference type="GO" id="GO:0003723">
    <property type="term" value="F:RNA binding"/>
    <property type="evidence" value="ECO:0007669"/>
    <property type="project" value="UniProtKB-KW"/>
</dbReference>
<organism evidence="5 6">
    <name type="scientific">Sphaerosporella brunnea</name>
    <dbReference type="NCBI Taxonomy" id="1250544"/>
    <lineage>
        <taxon>Eukaryota</taxon>
        <taxon>Fungi</taxon>
        <taxon>Dikarya</taxon>
        <taxon>Ascomycota</taxon>
        <taxon>Pezizomycotina</taxon>
        <taxon>Pezizomycetes</taxon>
        <taxon>Pezizales</taxon>
        <taxon>Pyronemataceae</taxon>
        <taxon>Sphaerosporella</taxon>
    </lineage>
</organism>
<protein>
    <recommendedName>
        <fullName evidence="4">S1-like domain-containing protein</fullName>
    </recommendedName>
</protein>